<evidence type="ECO:0000313" key="1">
    <source>
        <dbReference type="EMBL" id="SVD34696.1"/>
    </source>
</evidence>
<dbReference type="EMBL" id="UINC01144893">
    <property type="protein sequence ID" value="SVD34696.1"/>
    <property type="molecule type" value="Genomic_DNA"/>
</dbReference>
<name>A0A382UK88_9ZZZZ</name>
<organism evidence="1">
    <name type="scientific">marine metagenome</name>
    <dbReference type="NCBI Taxonomy" id="408172"/>
    <lineage>
        <taxon>unclassified sequences</taxon>
        <taxon>metagenomes</taxon>
        <taxon>ecological metagenomes</taxon>
    </lineage>
</organism>
<feature type="non-terminal residue" evidence="1">
    <location>
        <position position="40"/>
    </location>
</feature>
<dbReference type="AlphaFoldDB" id="A0A382UK88"/>
<reference evidence="1" key="1">
    <citation type="submission" date="2018-05" db="EMBL/GenBank/DDBJ databases">
        <authorList>
            <person name="Lanie J.A."/>
            <person name="Ng W.-L."/>
            <person name="Kazmierczak K.M."/>
            <person name="Andrzejewski T.M."/>
            <person name="Davidsen T.M."/>
            <person name="Wayne K.J."/>
            <person name="Tettelin H."/>
            <person name="Glass J.I."/>
            <person name="Rusch D."/>
            <person name="Podicherti R."/>
            <person name="Tsui H.-C.T."/>
            <person name="Winkler M.E."/>
        </authorList>
    </citation>
    <scope>NUCLEOTIDE SEQUENCE</scope>
</reference>
<accession>A0A382UK88</accession>
<sequence>MDAAKKFILDSIGVGLAGGSGPWVDQLIAAHQLSITKDNA</sequence>
<gene>
    <name evidence="1" type="ORF">METZ01_LOCUS387550</name>
</gene>
<proteinExistence type="predicted"/>
<protein>
    <submittedName>
        <fullName evidence="1">Uncharacterized protein</fullName>
    </submittedName>
</protein>